<dbReference type="KEGG" id="cdiv:CPM_0326"/>
<evidence type="ECO:0000313" key="3">
    <source>
        <dbReference type="Proteomes" id="UP000187822"/>
    </source>
</evidence>
<dbReference type="EMBL" id="LT719092">
    <property type="protein sequence ID" value="SJK84211.1"/>
    <property type="molecule type" value="Genomic_DNA"/>
</dbReference>
<name>A0A1N5SUG8_9ARCH</name>
<keyword evidence="3" id="KW-1185">Reference proteome</keyword>
<dbReference type="Proteomes" id="UP000187822">
    <property type="component" value="Chromosome I"/>
</dbReference>
<reference evidence="3" key="3">
    <citation type="submission" date="2016-06" db="EMBL/GenBank/DDBJ databases">
        <authorList>
            <person name="Toshchakov V.S."/>
        </authorList>
    </citation>
    <scope>NUCLEOTIDE SEQUENCE [LARGE SCALE GENOMIC DNA]</scope>
    <source>
        <strain>PM4 (JCM 30641</strain>
        <strain evidence="3">\VKM B-2940)</strain>
    </source>
</reference>
<dbReference type="Gene3D" id="3.50.50.60">
    <property type="entry name" value="FAD/NAD(P)-binding domain"/>
    <property type="match status" value="1"/>
</dbReference>
<organism evidence="1 4">
    <name type="scientific">Cuniculiplasma divulgatum</name>
    <dbReference type="NCBI Taxonomy" id="1673428"/>
    <lineage>
        <taxon>Archaea</taxon>
        <taxon>Methanobacteriati</taxon>
        <taxon>Thermoplasmatota</taxon>
        <taxon>Thermoplasmata</taxon>
        <taxon>Thermoplasmatales</taxon>
        <taxon>Cuniculiplasmataceae</taxon>
        <taxon>Cuniculiplasma</taxon>
    </lineage>
</organism>
<sequence>MEGYDFLIIGSGITGINIGMELTKKGFKTLNIDRSMDLGYPVSGSCFISLSVFNQYFRSYEEHVNGIFSSIIIKDENSEEEISLSAEKKIVSMDREKIVRQMATDLSQIGGKISIASTMNTYNLAENGRLRVNLKREGKDTSAEIGKIILATGNPEESSIRHDKNCKFTRSRSVYSRGKLGKFPVESFRVAINKDMVSIEAIYMGSREVLQINQEQEAVAGAEATFRYGTLKHSCFPQTDPDIIASGNMLGTANLTGTGIGFSMDYNQFLIDRISGDREELLEKYNSMNLKNDFTRMDLVDSILHRIPVYS</sequence>
<dbReference type="InterPro" id="IPR036188">
    <property type="entry name" value="FAD/NAD-bd_sf"/>
</dbReference>
<dbReference type="AlphaFoldDB" id="A0A1N5SUG8"/>
<evidence type="ECO:0000313" key="4">
    <source>
        <dbReference type="Proteomes" id="UP000195607"/>
    </source>
</evidence>
<dbReference type="GeneID" id="41587659"/>
<dbReference type="STRING" id="1673428.CPM_0326"/>
<gene>
    <name evidence="2" type="ORF">CPM_0326</name>
    <name evidence="1" type="ORF">CSP5_0357</name>
</gene>
<proteinExistence type="predicted"/>
<reference evidence="1 4" key="1">
    <citation type="submission" date="2016-04" db="EMBL/GenBank/DDBJ databases">
        <authorList>
            <person name="Evans L.H."/>
            <person name="Alamgir A."/>
            <person name="Owens N."/>
            <person name="Weber N.D."/>
            <person name="Virtaneva K."/>
            <person name="Barbian K."/>
            <person name="Babar A."/>
            <person name="Rosenke K."/>
        </authorList>
    </citation>
    <scope>NUCLEOTIDE SEQUENCE [LARGE SCALE GENOMIC DNA]</scope>
    <source>
        <strain evidence="1">S5</strain>
        <strain evidence="4">S5(T) (JCM 30642 \VKM B-2941)</strain>
    </source>
</reference>
<dbReference type="RefSeq" id="WP_077075893.1">
    <property type="nucleotide sequence ID" value="NZ_LT671858.1"/>
</dbReference>
<dbReference type="SUPFAM" id="SSF51905">
    <property type="entry name" value="FAD/NAD(P)-binding domain"/>
    <property type="match status" value="1"/>
</dbReference>
<dbReference type="Proteomes" id="UP000195607">
    <property type="component" value="Chromosome I"/>
</dbReference>
<evidence type="ECO:0000313" key="2">
    <source>
        <dbReference type="EMBL" id="SJK84211.1"/>
    </source>
</evidence>
<reference evidence="2" key="2">
    <citation type="submission" date="2016-06" db="EMBL/GenBank/DDBJ databases">
        <authorList>
            <person name="Olsen C.W."/>
            <person name="Carey S."/>
            <person name="Hinshaw L."/>
            <person name="Karasin A.I."/>
        </authorList>
    </citation>
    <scope>NUCLEOTIDE SEQUENCE [LARGE SCALE GENOMIC DNA]</scope>
    <source>
        <strain evidence="2">PM4</strain>
    </source>
</reference>
<evidence type="ECO:0000313" key="1">
    <source>
        <dbReference type="EMBL" id="SIM39680.1"/>
    </source>
</evidence>
<protein>
    <submittedName>
        <fullName evidence="1">Geranylgeranyl hydrogenase</fullName>
    </submittedName>
</protein>
<accession>A0A1N5SUG8</accession>
<dbReference type="EMBL" id="LT671858">
    <property type="protein sequence ID" value="SIM39680.1"/>
    <property type="molecule type" value="Genomic_DNA"/>
</dbReference>